<evidence type="ECO:0000256" key="7">
    <source>
        <dbReference type="ARBA" id="ARBA00023002"/>
    </source>
</evidence>
<dbReference type="EC" id="1.14.99.56" evidence="15"/>
<comment type="catalytic activity">
    <reaction evidence="14">
        <text>[(1-&gt;4)-beta-D-glucosyl]n+m + reduced acceptor + O2 = 4-dehydro-beta-D-glucosyl-[(1-&gt;4)-beta-D-glucosyl]n-1 + [(1-&gt;4)-beta-D-glucosyl]m + acceptor + H2O.</text>
        <dbReference type="EC" id="1.14.99.56"/>
    </reaction>
</comment>
<comment type="caution">
    <text evidence="18">The sequence shown here is derived from an EMBL/GenBank/DDBJ whole genome shotgun (WGS) entry which is preliminary data.</text>
</comment>
<accession>A0AAN6WUV7</accession>
<keyword evidence="7" id="KW-0560">Oxidoreductase</keyword>
<evidence type="ECO:0000256" key="15">
    <source>
        <dbReference type="ARBA" id="ARBA00047174"/>
    </source>
</evidence>
<dbReference type="GO" id="GO:0046872">
    <property type="term" value="F:metal ion binding"/>
    <property type="evidence" value="ECO:0007669"/>
    <property type="project" value="UniProtKB-KW"/>
</dbReference>
<dbReference type="InterPro" id="IPR049892">
    <property type="entry name" value="AA9"/>
</dbReference>
<keyword evidence="8" id="KW-0186">Copper</keyword>
<gene>
    <name evidence="18" type="ORF">QBC35DRAFT_188884</name>
</gene>
<keyword evidence="5 16" id="KW-0732">Signal</keyword>
<evidence type="ECO:0000256" key="4">
    <source>
        <dbReference type="ARBA" id="ARBA00022723"/>
    </source>
</evidence>
<proteinExistence type="inferred from homology"/>
<reference evidence="18" key="2">
    <citation type="submission" date="2023-05" db="EMBL/GenBank/DDBJ databases">
        <authorList>
            <consortium name="Lawrence Berkeley National Laboratory"/>
            <person name="Steindorff A."/>
            <person name="Hensen N."/>
            <person name="Bonometti L."/>
            <person name="Westerberg I."/>
            <person name="Brannstrom I.O."/>
            <person name="Guillou S."/>
            <person name="Cros-Aarteil S."/>
            <person name="Calhoun S."/>
            <person name="Haridas S."/>
            <person name="Kuo A."/>
            <person name="Mondo S."/>
            <person name="Pangilinan J."/>
            <person name="Riley R."/>
            <person name="Labutti K."/>
            <person name="Andreopoulos B."/>
            <person name="Lipzen A."/>
            <person name="Chen C."/>
            <person name="Yanf M."/>
            <person name="Daum C."/>
            <person name="Ng V."/>
            <person name="Clum A."/>
            <person name="Ohm R."/>
            <person name="Martin F."/>
            <person name="Silar P."/>
            <person name="Natvig D."/>
            <person name="Lalanne C."/>
            <person name="Gautier V."/>
            <person name="Ament-Velasquez S.L."/>
            <person name="Kruys A."/>
            <person name="Hutchinson M.I."/>
            <person name="Powell A.J."/>
            <person name="Barry K."/>
            <person name="Miller A.N."/>
            <person name="Grigoriev I.V."/>
            <person name="Debuchy R."/>
            <person name="Gladieux P."/>
            <person name="Thoren M.H."/>
            <person name="Johannesson H."/>
        </authorList>
    </citation>
    <scope>NUCLEOTIDE SEQUENCE</scope>
    <source>
        <strain evidence="18">PSN309</strain>
    </source>
</reference>
<evidence type="ECO:0000256" key="11">
    <source>
        <dbReference type="ARBA" id="ARBA00023277"/>
    </source>
</evidence>
<evidence type="ECO:0000256" key="3">
    <source>
        <dbReference type="ARBA" id="ARBA00022525"/>
    </source>
</evidence>
<dbReference type="GO" id="GO:0030245">
    <property type="term" value="P:cellulose catabolic process"/>
    <property type="evidence" value="ECO:0007669"/>
    <property type="project" value="UniProtKB-KW"/>
</dbReference>
<evidence type="ECO:0000256" key="14">
    <source>
        <dbReference type="ARBA" id="ARBA00045077"/>
    </source>
</evidence>
<feature type="domain" description="Auxiliary Activity family 9 catalytic" evidence="17">
    <location>
        <begin position="18"/>
        <end position="245"/>
    </location>
</feature>
<evidence type="ECO:0000256" key="2">
    <source>
        <dbReference type="ARBA" id="ARBA00004613"/>
    </source>
</evidence>
<evidence type="ECO:0000256" key="16">
    <source>
        <dbReference type="SAM" id="SignalP"/>
    </source>
</evidence>
<evidence type="ECO:0000313" key="18">
    <source>
        <dbReference type="EMBL" id="KAK4188564.1"/>
    </source>
</evidence>
<keyword evidence="6" id="KW-0136">Cellulose degradation</keyword>
<evidence type="ECO:0000256" key="1">
    <source>
        <dbReference type="ARBA" id="ARBA00001973"/>
    </source>
</evidence>
<evidence type="ECO:0000256" key="6">
    <source>
        <dbReference type="ARBA" id="ARBA00023001"/>
    </source>
</evidence>
<name>A0AAN6WUV7_9PEZI</name>
<dbReference type="Gene3D" id="2.70.50.70">
    <property type="match status" value="1"/>
</dbReference>
<evidence type="ECO:0000256" key="5">
    <source>
        <dbReference type="ARBA" id="ARBA00022729"/>
    </source>
</evidence>
<comment type="cofactor">
    <cofactor evidence="1">
        <name>Cu(2+)</name>
        <dbReference type="ChEBI" id="CHEBI:29036"/>
    </cofactor>
</comment>
<reference evidence="18" key="1">
    <citation type="journal article" date="2023" name="Mol. Phylogenet. Evol.">
        <title>Genome-scale phylogeny and comparative genomics of the fungal order Sordariales.</title>
        <authorList>
            <person name="Hensen N."/>
            <person name="Bonometti L."/>
            <person name="Westerberg I."/>
            <person name="Brannstrom I.O."/>
            <person name="Guillou S."/>
            <person name="Cros-Aarteil S."/>
            <person name="Calhoun S."/>
            <person name="Haridas S."/>
            <person name="Kuo A."/>
            <person name="Mondo S."/>
            <person name="Pangilinan J."/>
            <person name="Riley R."/>
            <person name="LaButti K."/>
            <person name="Andreopoulos B."/>
            <person name="Lipzen A."/>
            <person name="Chen C."/>
            <person name="Yan M."/>
            <person name="Daum C."/>
            <person name="Ng V."/>
            <person name="Clum A."/>
            <person name="Steindorff A."/>
            <person name="Ohm R.A."/>
            <person name="Martin F."/>
            <person name="Silar P."/>
            <person name="Natvig D.O."/>
            <person name="Lalanne C."/>
            <person name="Gautier V."/>
            <person name="Ament-Velasquez S.L."/>
            <person name="Kruys A."/>
            <person name="Hutchinson M.I."/>
            <person name="Powell A.J."/>
            <person name="Barry K."/>
            <person name="Miller A.N."/>
            <person name="Grigoriev I.V."/>
            <person name="Debuchy R."/>
            <person name="Gladieux P."/>
            <person name="Hiltunen Thoren M."/>
            <person name="Johannesson H."/>
        </authorList>
    </citation>
    <scope>NUCLEOTIDE SEQUENCE</scope>
    <source>
        <strain evidence="18">PSN309</strain>
    </source>
</reference>
<keyword evidence="19" id="KW-1185">Reference proteome</keyword>
<evidence type="ECO:0000256" key="8">
    <source>
        <dbReference type="ARBA" id="ARBA00023008"/>
    </source>
</evidence>
<dbReference type="AlphaFoldDB" id="A0AAN6WUV7"/>
<dbReference type="Proteomes" id="UP001302126">
    <property type="component" value="Unassembled WGS sequence"/>
</dbReference>
<keyword evidence="11" id="KW-0119">Carbohydrate metabolism</keyword>
<keyword evidence="9" id="KW-0503">Monooxygenase</keyword>
<sequence length="309" mass="33174">MPALLPTLSLFLGTALAHSHLAHIIINGNLYHGFDPRPNQVNPADRVGWFAANTDDGFVTPAQYNTPEIVCHLSGSPPVAHAPVKAGDRIHVQWNGWPMSHVGPILSYVAPCTGTQNGCAGVTKTNLRWTKIDDSRPVFVPPSAAAPASWATDLLIARNNSWQVQIPSNLKPGPYVLRHEIIALHFAADANGAQNYPLCMNLYVEPPATPAANTFKLDSIDARSFYKPTDKGILFDPYQTTHTTYVVPGPTVAVGATPVPHAQQVMSVSRADGTPVVVTRGTQTVKFTSGVTVATAAPKIKGREVVREE</sequence>
<evidence type="ECO:0000256" key="12">
    <source>
        <dbReference type="ARBA" id="ARBA00023326"/>
    </source>
</evidence>
<comment type="similarity">
    <text evidence="13">Belongs to the polysaccharide monooxygenase AA9 family.</text>
</comment>
<keyword evidence="10" id="KW-1015">Disulfide bond</keyword>
<keyword evidence="3" id="KW-0964">Secreted</keyword>
<dbReference type="PANTHER" id="PTHR33353:SF36">
    <property type="entry name" value="ENDO-BETA-1,4-GLUCANASE D"/>
    <property type="match status" value="1"/>
</dbReference>
<keyword evidence="18" id="KW-0378">Hydrolase</keyword>
<dbReference type="PANTHER" id="PTHR33353">
    <property type="entry name" value="PUTATIVE (AFU_ORTHOLOGUE AFUA_1G12560)-RELATED"/>
    <property type="match status" value="1"/>
</dbReference>
<protein>
    <recommendedName>
        <fullName evidence="15">lytic cellulose monooxygenase (C4-dehydrogenating)</fullName>
        <ecNumber evidence="15">1.14.99.56</ecNumber>
    </recommendedName>
</protein>
<comment type="subcellular location">
    <subcellularLocation>
        <location evidence="2">Secreted</location>
    </subcellularLocation>
</comment>
<feature type="chain" id="PRO_5043031888" description="lytic cellulose monooxygenase (C4-dehydrogenating)" evidence="16">
    <location>
        <begin position="18"/>
        <end position="309"/>
    </location>
</feature>
<dbReference type="GO" id="GO:0016787">
    <property type="term" value="F:hydrolase activity"/>
    <property type="evidence" value="ECO:0007669"/>
    <property type="project" value="UniProtKB-KW"/>
</dbReference>
<keyword evidence="12" id="KW-0624">Polysaccharide degradation</keyword>
<dbReference type="EMBL" id="MU864386">
    <property type="protein sequence ID" value="KAK4188564.1"/>
    <property type="molecule type" value="Genomic_DNA"/>
</dbReference>
<dbReference type="CDD" id="cd21175">
    <property type="entry name" value="LPMO_AA9"/>
    <property type="match status" value="1"/>
</dbReference>
<dbReference type="InterPro" id="IPR005103">
    <property type="entry name" value="AA9_LPMO"/>
</dbReference>
<dbReference type="GO" id="GO:0004497">
    <property type="term" value="F:monooxygenase activity"/>
    <property type="evidence" value="ECO:0007669"/>
    <property type="project" value="UniProtKB-KW"/>
</dbReference>
<organism evidence="18 19">
    <name type="scientific">Podospora australis</name>
    <dbReference type="NCBI Taxonomy" id="1536484"/>
    <lineage>
        <taxon>Eukaryota</taxon>
        <taxon>Fungi</taxon>
        <taxon>Dikarya</taxon>
        <taxon>Ascomycota</taxon>
        <taxon>Pezizomycotina</taxon>
        <taxon>Sordariomycetes</taxon>
        <taxon>Sordariomycetidae</taxon>
        <taxon>Sordariales</taxon>
        <taxon>Podosporaceae</taxon>
        <taxon>Podospora</taxon>
    </lineage>
</organism>
<dbReference type="GO" id="GO:0005576">
    <property type="term" value="C:extracellular region"/>
    <property type="evidence" value="ECO:0007669"/>
    <property type="project" value="UniProtKB-SubCell"/>
</dbReference>
<evidence type="ECO:0000256" key="13">
    <source>
        <dbReference type="ARBA" id="ARBA00044502"/>
    </source>
</evidence>
<evidence type="ECO:0000256" key="9">
    <source>
        <dbReference type="ARBA" id="ARBA00023033"/>
    </source>
</evidence>
<evidence type="ECO:0000313" key="19">
    <source>
        <dbReference type="Proteomes" id="UP001302126"/>
    </source>
</evidence>
<keyword evidence="4" id="KW-0479">Metal-binding</keyword>
<evidence type="ECO:0000259" key="17">
    <source>
        <dbReference type="Pfam" id="PF03443"/>
    </source>
</evidence>
<feature type="signal peptide" evidence="16">
    <location>
        <begin position="1"/>
        <end position="17"/>
    </location>
</feature>
<dbReference type="Pfam" id="PF03443">
    <property type="entry name" value="AA9"/>
    <property type="match status" value="1"/>
</dbReference>
<evidence type="ECO:0000256" key="10">
    <source>
        <dbReference type="ARBA" id="ARBA00023157"/>
    </source>
</evidence>